<evidence type="ECO:0000313" key="3">
    <source>
        <dbReference type="Proteomes" id="UP000242763"/>
    </source>
</evidence>
<protein>
    <recommendedName>
        <fullName evidence="1">DUF6456 domain-containing protein</fullName>
    </recommendedName>
</protein>
<dbReference type="Proteomes" id="UP000242763">
    <property type="component" value="Unassembled WGS sequence"/>
</dbReference>
<organism evidence="2 3">
    <name type="scientific">Aquamicrobium aerolatum DSM 21857</name>
    <dbReference type="NCBI Taxonomy" id="1121003"/>
    <lineage>
        <taxon>Bacteria</taxon>
        <taxon>Pseudomonadati</taxon>
        <taxon>Pseudomonadota</taxon>
        <taxon>Alphaproteobacteria</taxon>
        <taxon>Hyphomicrobiales</taxon>
        <taxon>Phyllobacteriaceae</taxon>
        <taxon>Aerobium</taxon>
    </lineage>
</organism>
<dbReference type="Pfam" id="PF20057">
    <property type="entry name" value="DUF6456"/>
    <property type="match status" value="1"/>
</dbReference>
<dbReference type="InterPro" id="IPR045599">
    <property type="entry name" value="DUF6456"/>
</dbReference>
<accession>A0A1I3JJ77</accession>
<gene>
    <name evidence="2" type="ORF">SAMN03080618_00878</name>
</gene>
<sequence>MTVSGCGRVLVESADGGTIAVSAASVRRLVGEKRMLAQGDRLALAPENADAGRATVRETVMTADGPASVNVNISESPLGMLWRHRDRSGARFLSAQEFNAGERLRADYTRAQIMPRLGINWDAAGGAGKSTRDPNGLTGLTDTALAARERVEKAITAVGPEFAGVLIDVCCFLKGLEAVERERFWPARSAKIMLKSALSALSRHYEPQRPGNRTTILRWGAADYRPELKPDAPRDLSDARLAP</sequence>
<proteinExistence type="predicted"/>
<name>A0A1I3JJ77_9HYPH</name>
<dbReference type="STRING" id="1121003.SAMN03080618_00878"/>
<dbReference type="EMBL" id="FORF01000004">
    <property type="protein sequence ID" value="SFI60329.1"/>
    <property type="molecule type" value="Genomic_DNA"/>
</dbReference>
<evidence type="ECO:0000313" key="2">
    <source>
        <dbReference type="EMBL" id="SFI60329.1"/>
    </source>
</evidence>
<keyword evidence="3" id="KW-1185">Reference proteome</keyword>
<feature type="domain" description="DUF6456" evidence="1">
    <location>
        <begin position="70"/>
        <end position="206"/>
    </location>
</feature>
<evidence type="ECO:0000259" key="1">
    <source>
        <dbReference type="Pfam" id="PF20057"/>
    </source>
</evidence>
<reference evidence="3" key="1">
    <citation type="submission" date="2016-10" db="EMBL/GenBank/DDBJ databases">
        <authorList>
            <person name="Varghese N."/>
            <person name="Submissions S."/>
        </authorList>
    </citation>
    <scope>NUCLEOTIDE SEQUENCE [LARGE SCALE GENOMIC DNA]</scope>
    <source>
        <strain evidence="3">DSM 21857</strain>
    </source>
</reference>
<dbReference type="AlphaFoldDB" id="A0A1I3JJ77"/>